<accession>A0A0L7L4X8</accession>
<dbReference type="Proteomes" id="UP000037510">
    <property type="component" value="Unassembled WGS sequence"/>
</dbReference>
<reference evidence="4 5" key="1">
    <citation type="journal article" date="2015" name="Genome Biol. Evol.">
        <title>The genome of winter moth (Operophtera brumata) provides a genomic perspective on sexual dimorphism and phenology.</title>
        <authorList>
            <person name="Derks M.F."/>
            <person name="Smit S."/>
            <person name="Salis L."/>
            <person name="Schijlen E."/>
            <person name="Bossers A."/>
            <person name="Mateman C."/>
            <person name="Pijl A.S."/>
            <person name="de Ridder D."/>
            <person name="Groenen M.A."/>
            <person name="Visser M.E."/>
            <person name="Megens H.J."/>
        </authorList>
    </citation>
    <scope>NUCLEOTIDE SEQUENCE [LARGE SCALE GENOMIC DNA]</scope>
    <source>
        <strain evidence="4">WM2013NL</strain>
        <tissue evidence="4">Head and thorax</tissue>
    </source>
</reference>
<dbReference type="AlphaFoldDB" id="A0A0L7L4X8"/>
<feature type="non-terminal residue" evidence="4">
    <location>
        <position position="1"/>
    </location>
</feature>
<evidence type="ECO:0000313" key="4">
    <source>
        <dbReference type="EMBL" id="KOB70527.1"/>
    </source>
</evidence>
<name>A0A0L7L4X8_OPEBR</name>
<dbReference type="InterPro" id="IPR015943">
    <property type="entry name" value="WD40/YVTN_repeat-like_dom_sf"/>
</dbReference>
<keyword evidence="1" id="KW-0853">WD repeat</keyword>
<comment type="pathway">
    <text evidence="3">Protein modification.</text>
</comment>
<dbReference type="SUPFAM" id="SSF50978">
    <property type="entry name" value="WD40 repeat-like"/>
    <property type="match status" value="1"/>
</dbReference>
<sequence length="294" mass="33370">MSVRCVYDRKEGSSMAVKWSTRWRWETGYSADSAEWCPVEPYRRLLVVGTYQLEEHADENTKELSPIQTIETAGVLDQKWCYHKIHDRPILAAVTSVGTIQFYQLLDEDGTLSLKLWLEHAIGQDVLALSLDWSTNKTYSEEPGLVVSDSSGSVTVLKVAEGLEEVGRWKTHGFEAWIAAFNYWNTDVFYSGGDDCLFKSYDTRVPDALVATNRSHEAGVTAVRIRTWDTRKLKSCVTETDVGGGVWRLKWHPTRSDLVVAACMYGGFRLLRRDSVVAEYREHESIAYGADWSH</sequence>
<dbReference type="PANTHER" id="PTHR46042">
    <property type="entry name" value="DIPHTHINE METHYLTRANSFERASE"/>
    <property type="match status" value="1"/>
</dbReference>
<dbReference type="GO" id="GO:0061685">
    <property type="term" value="F:diphthine methylesterase activity"/>
    <property type="evidence" value="ECO:0007669"/>
    <property type="project" value="TreeGrafter"/>
</dbReference>
<gene>
    <name evidence="4" type="ORF">OBRU01_15161</name>
</gene>
<dbReference type="EMBL" id="JTDY01002895">
    <property type="protein sequence ID" value="KOB70527.1"/>
    <property type="molecule type" value="Genomic_DNA"/>
</dbReference>
<evidence type="ECO:0000256" key="2">
    <source>
        <dbReference type="ARBA" id="ARBA00022737"/>
    </source>
</evidence>
<dbReference type="GO" id="GO:0017183">
    <property type="term" value="P:protein histidyl modification to diphthamide"/>
    <property type="evidence" value="ECO:0007669"/>
    <property type="project" value="TreeGrafter"/>
</dbReference>
<dbReference type="GO" id="GO:0005737">
    <property type="term" value="C:cytoplasm"/>
    <property type="evidence" value="ECO:0007669"/>
    <property type="project" value="TreeGrafter"/>
</dbReference>
<proteinExistence type="predicted"/>
<dbReference type="STRING" id="104452.A0A0L7L4X8"/>
<dbReference type="InterPro" id="IPR036322">
    <property type="entry name" value="WD40_repeat_dom_sf"/>
</dbReference>
<comment type="caution">
    <text evidence="4">The sequence shown here is derived from an EMBL/GenBank/DDBJ whole genome shotgun (WGS) entry which is preliminary data.</text>
</comment>
<evidence type="ECO:0000256" key="1">
    <source>
        <dbReference type="ARBA" id="ARBA00022574"/>
    </source>
</evidence>
<dbReference type="Gene3D" id="2.130.10.10">
    <property type="entry name" value="YVTN repeat-like/Quinoprotein amine dehydrogenase"/>
    <property type="match status" value="2"/>
</dbReference>
<feature type="non-terminal residue" evidence="4">
    <location>
        <position position="294"/>
    </location>
</feature>
<keyword evidence="5" id="KW-1185">Reference proteome</keyword>
<evidence type="ECO:0000313" key="5">
    <source>
        <dbReference type="Proteomes" id="UP000037510"/>
    </source>
</evidence>
<evidence type="ECO:0000256" key="3">
    <source>
        <dbReference type="ARBA" id="ARBA00043952"/>
    </source>
</evidence>
<dbReference type="InterPro" id="IPR052415">
    <property type="entry name" value="Diphthine_MTase"/>
</dbReference>
<organism evidence="4 5">
    <name type="scientific">Operophtera brumata</name>
    <name type="common">Winter moth</name>
    <name type="synonym">Phalaena brumata</name>
    <dbReference type="NCBI Taxonomy" id="104452"/>
    <lineage>
        <taxon>Eukaryota</taxon>
        <taxon>Metazoa</taxon>
        <taxon>Ecdysozoa</taxon>
        <taxon>Arthropoda</taxon>
        <taxon>Hexapoda</taxon>
        <taxon>Insecta</taxon>
        <taxon>Pterygota</taxon>
        <taxon>Neoptera</taxon>
        <taxon>Endopterygota</taxon>
        <taxon>Lepidoptera</taxon>
        <taxon>Glossata</taxon>
        <taxon>Ditrysia</taxon>
        <taxon>Geometroidea</taxon>
        <taxon>Geometridae</taxon>
        <taxon>Larentiinae</taxon>
        <taxon>Operophtera</taxon>
    </lineage>
</organism>
<protein>
    <submittedName>
        <fullName evidence="4">Putative WD40 repeat domain 85</fullName>
    </submittedName>
</protein>
<dbReference type="PANTHER" id="PTHR46042:SF1">
    <property type="entry name" value="DIPHTHINE METHYLTRANSFERASE"/>
    <property type="match status" value="1"/>
</dbReference>
<keyword evidence="2" id="KW-0677">Repeat</keyword>